<comment type="catalytic activity">
    <reaction evidence="8 10">
        <text>5-[(5-phospho-1-deoxy-D-ribulos-1-ylimino)methylamino]-1-(5-phospho-beta-D-ribosyl)imidazole-4-carboxamide + L-glutamine = D-erythro-1-(imidazol-4-yl)glycerol 3-phosphate + 5-amino-1-(5-phospho-beta-D-ribosyl)imidazole-4-carboxamide + L-glutamate + H(+)</text>
        <dbReference type="Rhea" id="RHEA:24793"/>
        <dbReference type="ChEBI" id="CHEBI:15378"/>
        <dbReference type="ChEBI" id="CHEBI:29985"/>
        <dbReference type="ChEBI" id="CHEBI:58278"/>
        <dbReference type="ChEBI" id="CHEBI:58359"/>
        <dbReference type="ChEBI" id="CHEBI:58475"/>
        <dbReference type="ChEBI" id="CHEBI:58525"/>
        <dbReference type="EC" id="4.3.2.10"/>
    </reaction>
</comment>
<keyword evidence="4 10" id="KW-0378">Hydrolase</keyword>
<dbReference type="UniPathway" id="UPA00031">
    <property type="reaction ID" value="UER00010"/>
</dbReference>
<dbReference type="GO" id="GO:0000105">
    <property type="term" value="P:L-histidine biosynthetic process"/>
    <property type="evidence" value="ECO:0007669"/>
    <property type="project" value="UniProtKB-UniRule"/>
</dbReference>
<dbReference type="HAMAP" id="MF_00278">
    <property type="entry name" value="HisH"/>
    <property type="match status" value="1"/>
</dbReference>
<comment type="subunit">
    <text evidence="2 10">Heterodimer of HisH and HisF.</text>
</comment>
<comment type="catalytic activity">
    <reaction evidence="9 10">
        <text>L-glutamine + H2O = L-glutamate + NH4(+)</text>
        <dbReference type="Rhea" id="RHEA:15889"/>
        <dbReference type="ChEBI" id="CHEBI:15377"/>
        <dbReference type="ChEBI" id="CHEBI:28938"/>
        <dbReference type="ChEBI" id="CHEBI:29985"/>
        <dbReference type="ChEBI" id="CHEBI:58359"/>
        <dbReference type="EC" id="3.5.1.2"/>
    </reaction>
</comment>
<accession>A0A386H3C9</accession>
<dbReference type="InterPro" id="IPR017926">
    <property type="entry name" value="GATASE"/>
</dbReference>
<dbReference type="InterPro" id="IPR010139">
    <property type="entry name" value="Imidazole-glycPsynth_HisH"/>
</dbReference>
<feature type="active site" evidence="10 11">
    <location>
        <position position="183"/>
    </location>
</feature>
<proteinExistence type="inferred from homology"/>
<evidence type="ECO:0000259" key="12">
    <source>
        <dbReference type="Pfam" id="PF00117"/>
    </source>
</evidence>
<comment type="subcellular location">
    <subcellularLocation>
        <location evidence="10">Cytoplasm</location>
    </subcellularLocation>
</comment>
<dbReference type="GO" id="GO:0005737">
    <property type="term" value="C:cytoplasm"/>
    <property type="evidence" value="ECO:0007669"/>
    <property type="project" value="UniProtKB-SubCell"/>
</dbReference>
<feature type="domain" description="Glutamine amidotransferase" evidence="12">
    <location>
        <begin position="4"/>
        <end position="196"/>
    </location>
</feature>
<keyword evidence="7 10" id="KW-0456">Lyase</keyword>
<name>A0A386H3C9_9CLOT</name>
<dbReference type="GO" id="GO:0004359">
    <property type="term" value="F:glutaminase activity"/>
    <property type="evidence" value="ECO:0007669"/>
    <property type="project" value="UniProtKB-EC"/>
</dbReference>
<keyword evidence="6 10" id="KW-0368">Histidine biosynthesis</keyword>
<dbReference type="CDD" id="cd01748">
    <property type="entry name" value="GATase1_IGP_Synthase"/>
    <property type="match status" value="1"/>
</dbReference>
<feature type="active site" evidence="10 11">
    <location>
        <position position="181"/>
    </location>
</feature>
<evidence type="ECO:0000256" key="8">
    <source>
        <dbReference type="ARBA" id="ARBA00047838"/>
    </source>
</evidence>
<feature type="active site" description="Nucleophile" evidence="10 11">
    <location>
        <position position="79"/>
    </location>
</feature>
<comment type="pathway">
    <text evidence="1 10">Amino-acid biosynthesis; L-histidine biosynthesis; L-histidine from 5-phospho-alpha-D-ribose 1-diphosphate: step 5/9.</text>
</comment>
<gene>
    <name evidence="10 13" type="primary">hisH</name>
    <name evidence="13" type="ORF">D4Z93_06035</name>
</gene>
<reference evidence="13 14" key="1">
    <citation type="journal article" date="2019" name="Int. J. Syst. Evol. Microbiol.">
        <title>Clostridium fermenticellae sp. nov., isolated from the mud in a fermentation cellar for the production of the Chinese liquor, baijiu.</title>
        <authorList>
            <person name="Xu P.X."/>
            <person name="Chai L.J."/>
            <person name="Qiu T."/>
            <person name="Zhang X.J."/>
            <person name="Lu Z.M."/>
            <person name="Xiao C."/>
            <person name="Wang S.T."/>
            <person name="Shen C.H."/>
            <person name="Shi J.S."/>
            <person name="Xu Z.H."/>
        </authorList>
    </citation>
    <scope>NUCLEOTIDE SEQUENCE [LARGE SCALE GENOMIC DNA]</scope>
    <source>
        <strain evidence="13 14">JN500901</strain>
    </source>
</reference>
<protein>
    <recommendedName>
        <fullName evidence="10">Imidazole glycerol phosphate synthase subunit HisH</fullName>
        <ecNumber evidence="10">4.3.2.10</ecNumber>
    </recommendedName>
    <alternativeName>
        <fullName evidence="10">IGP synthase glutaminase subunit</fullName>
        <ecNumber evidence="10">3.5.1.2</ecNumber>
    </alternativeName>
    <alternativeName>
        <fullName evidence="10">IGP synthase subunit HisH</fullName>
    </alternativeName>
    <alternativeName>
        <fullName evidence="10">ImGP synthase subunit HisH</fullName>
        <shortName evidence="10">IGPS subunit HisH</shortName>
    </alternativeName>
</protein>
<keyword evidence="14" id="KW-1185">Reference proteome</keyword>
<dbReference type="KEGG" id="cfer:D4Z93_06035"/>
<dbReference type="OrthoDB" id="9807137at2"/>
<dbReference type="EMBL" id="CP032416">
    <property type="protein sequence ID" value="AYD40098.1"/>
    <property type="molecule type" value="Genomic_DNA"/>
</dbReference>
<organism evidence="13 14">
    <name type="scientific">Clostridium fermenticellae</name>
    <dbReference type="NCBI Taxonomy" id="2068654"/>
    <lineage>
        <taxon>Bacteria</taxon>
        <taxon>Bacillati</taxon>
        <taxon>Bacillota</taxon>
        <taxon>Clostridia</taxon>
        <taxon>Eubacteriales</taxon>
        <taxon>Clostridiaceae</taxon>
        <taxon>Clostridium</taxon>
    </lineage>
</organism>
<comment type="function">
    <text evidence="10">IGPS catalyzes the conversion of PRFAR and glutamine to IGP, AICAR and glutamate. The HisH subunit catalyzes the hydrolysis of glutamine to glutamate and ammonia as part of the synthesis of IGP and AICAR. The resulting ammonia molecule is channeled to the active site of HisF.</text>
</comment>
<dbReference type="NCBIfam" id="TIGR01855">
    <property type="entry name" value="IMP_synth_hisH"/>
    <property type="match status" value="1"/>
</dbReference>
<evidence type="ECO:0000256" key="10">
    <source>
        <dbReference type="HAMAP-Rule" id="MF_00278"/>
    </source>
</evidence>
<evidence type="ECO:0000256" key="2">
    <source>
        <dbReference type="ARBA" id="ARBA00011152"/>
    </source>
</evidence>
<dbReference type="PIRSF" id="PIRSF000495">
    <property type="entry name" value="Amidotransf_hisH"/>
    <property type="match status" value="1"/>
</dbReference>
<keyword evidence="10" id="KW-0963">Cytoplasm</keyword>
<dbReference type="InterPro" id="IPR029062">
    <property type="entry name" value="Class_I_gatase-like"/>
</dbReference>
<evidence type="ECO:0000256" key="7">
    <source>
        <dbReference type="ARBA" id="ARBA00023239"/>
    </source>
</evidence>
<dbReference type="Pfam" id="PF00117">
    <property type="entry name" value="GATase"/>
    <property type="match status" value="1"/>
</dbReference>
<dbReference type="GO" id="GO:0016829">
    <property type="term" value="F:lyase activity"/>
    <property type="evidence" value="ECO:0007669"/>
    <property type="project" value="UniProtKB-KW"/>
</dbReference>
<dbReference type="PANTHER" id="PTHR42701:SF1">
    <property type="entry name" value="IMIDAZOLE GLYCEROL PHOSPHATE SYNTHASE SUBUNIT HISH"/>
    <property type="match status" value="1"/>
</dbReference>
<evidence type="ECO:0000256" key="5">
    <source>
        <dbReference type="ARBA" id="ARBA00022962"/>
    </source>
</evidence>
<dbReference type="EC" id="4.3.2.10" evidence="10"/>
<keyword evidence="5 10" id="KW-0315">Glutamine amidotransferase</keyword>
<dbReference type="PROSITE" id="PS51273">
    <property type="entry name" value="GATASE_TYPE_1"/>
    <property type="match status" value="1"/>
</dbReference>
<evidence type="ECO:0000256" key="6">
    <source>
        <dbReference type="ARBA" id="ARBA00023102"/>
    </source>
</evidence>
<dbReference type="SUPFAM" id="SSF52317">
    <property type="entry name" value="Class I glutamine amidotransferase-like"/>
    <property type="match status" value="1"/>
</dbReference>
<dbReference type="EC" id="3.5.1.2" evidence="10"/>
<dbReference type="AlphaFoldDB" id="A0A386H3C9"/>
<dbReference type="RefSeq" id="WP_119971295.1">
    <property type="nucleotide sequence ID" value="NZ_CP032416.1"/>
</dbReference>
<dbReference type="PANTHER" id="PTHR42701">
    <property type="entry name" value="IMIDAZOLE GLYCEROL PHOSPHATE SYNTHASE SUBUNIT HISH"/>
    <property type="match status" value="1"/>
</dbReference>
<evidence type="ECO:0000256" key="1">
    <source>
        <dbReference type="ARBA" id="ARBA00005091"/>
    </source>
</evidence>
<keyword evidence="3 10" id="KW-0028">Amino-acid biosynthesis</keyword>
<evidence type="ECO:0000313" key="14">
    <source>
        <dbReference type="Proteomes" id="UP000266301"/>
    </source>
</evidence>
<evidence type="ECO:0000256" key="4">
    <source>
        <dbReference type="ARBA" id="ARBA00022801"/>
    </source>
</evidence>
<evidence type="ECO:0000313" key="13">
    <source>
        <dbReference type="EMBL" id="AYD40098.1"/>
    </source>
</evidence>
<sequence length="202" mass="22421">MIAIIDYGMGNLRSVQKSLQYIGEEAIITSDSSDIINADGIILPGVGAFPDAVENLSRKGLDKIFKEVVKSGKPALGICLGMQLLFSLGEEIRESRGLQLLKGRIKRIYADVKIPHMGWNSINIKKTCEILDGVTEESYVYFVHSFYAEVENTEDLNAVSNYGIEIPAVVSRRNLFGVQFHPEKSGDIGMHILKNFSKLTRL</sequence>
<evidence type="ECO:0000256" key="11">
    <source>
        <dbReference type="PIRSR" id="PIRSR000495-1"/>
    </source>
</evidence>
<dbReference type="GO" id="GO:0000107">
    <property type="term" value="F:imidazoleglycerol-phosphate synthase activity"/>
    <property type="evidence" value="ECO:0007669"/>
    <property type="project" value="UniProtKB-UniRule"/>
</dbReference>
<dbReference type="Gene3D" id="3.40.50.880">
    <property type="match status" value="1"/>
</dbReference>
<evidence type="ECO:0000256" key="3">
    <source>
        <dbReference type="ARBA" id="ARBA00022605"/>
    </source>
</evidence>
<evidence type="ECO:0000256" key="9">
    <source>
        <dbReference type="ARBA" id="ARBA00049534"/>
    </source>
</evidence>
<dbReference type="Proteomes" id="UP000266301">
    <property type="component" value="Chromosome"/>
</dbReference>